<evidence type="ECO:0000259" key="3">
    <source>
        <dbReference type="Pfam" id="PF01370"/>
    </source>
</evidence>
<dbReference type="Gramene" id="OGLUM02G39760.1">
    <property type="protein sequence ID" value="OGLUM02G39760.1"/>
    <property type="gene ID" value="OGLUM02G39760"/>
</dbReference>
<evidence type="ECO:0000313" key="4">
    <source>
        <dbReference type="EnsemblPlants" id="OGLUM02G39760.1"/>
    </source>
</evidence>
<reference evidence="4" key="2">
    <citation type="submission" date="2018-05" db="EMBL/GenBank/DDBJ databases">
        <title>OgluRS3 (Oryza glumaepatula Reference Sequence Version 3).</title>
        <authorList>
            <person name="Zhang J."/>
            <person name="Kudrna D."/>
            <person name="Lee S."/>
            <person name="Talag J."/>
            <person name="Welchert J."/>
            <person name="Wing R.A."/>
        </authorList>
    </citation>
    <scope>NUCLEOTIDE SEQUENCE [LARGE SCALE GENOMIC DNA]</scope>
</reference>
<dbReference type="PANTHER" id="PTHR11092">
    <property type="entry name" value="SUGAR NUCLEOTIDE EPIMERASE RELATED"/>
    <property type="match status" value="1"/>
</dbReference>
<dbReference type="EnsemblPlants" id="OGLUM02G39760.1">
    <property type="protein sequence ID" value="OGLUM02G39760.1"/>
    <property type="gene ID" value="OGLUM02G39760"/>
</dbReference>
<dbReference type="AlphaFoldDB" id="A0A0D9Z0P9"/>
<feature type="compositionally biased region" description="Pro residues" evidence="1">
    <location>
        <begin position="292"/>
        <end position="309"/>
    </location>
</feature>
<dbReference type="SUPFAM" id="SSF51735">
    <property type="entry name" value="NAD(P)-binding Rossmann-fold domains"/>
    <property type="match status" value="1"/>
</dbReference>
<keyword evidence="2" id="KW-0732">Signal</keyword>
<sequence length="321" mass="34166">MAAAKAMKLLQVAAALVLACLALQATTAAAHFTLGVSDDHYTERSQLTPRLHSEPLLLHLIDRQSEMRLTRRHRPSGLGLVGRLPLHPMGSRGCFCKRPAAMGNLLLLLPHPAKAKLRPPTAAAKRGTLFFCSLSIDGPSSTMTVSITGATGFVGRRLVQKLLSEDHKVCVLTRSASKATSVFPASTFPGITIAEQGDWDKCIQGSTAVVNLAGMPIGTRWSPEIPTMYGLSPDAPSDGVTATNNQTLNGRKKMNKRDGRRQRNDRLDLAQLHSSAPRMATADAAASSFRAPTPPLPGTRLLPQPPLPTPLAMKVGTGPTG</sequence>
<feature type="compositionally biased region" description="Polar residues" evidence="1">
    <location>
        <begin position="240"/>
        <end position="249"/>
    </location>
</feature>
<feature type="compositionally biased region" description="Basic residues" evidence="1">
    <location>
        <begin position="250"/>
        <end position="260"/>
    </location>
</feature>
<evidence type="ECO:0000256" key="1">
    <source>
        <dbReference type="SAM" id="MobiDB-lite"/>
    </source>
</evidence>
<evidence type="ECO:0000256" key="2">
    <source>
        <dbReference type="SAM" id="SignalP"/>
    </source>
</evidence>
<dbReference type="InterPro" id="IPR036291">
    <property type="entry name" value="NAD(P)-bd_dom_sf"/>
</dbReference>
<dbReference type="Gene3D" id="3.40.50.720">
    <property type="entry name" value="NAD(P)-binding Rossmann-like Domain"/>
    <property type="match status" value="1"/>
</dbReference>
<reference evidence="4" key="1">
    <citation type="submission" date="2015-04" db="UniProtKB">
        <authorList>
            <consortium name="EnsemblPlants"/>
        </authorList>
    </citation>
    <scope>IDENTIFICATION</scope>
</reference>
<proteinExistence type="predicted"/>
<feature type="region of interest" description="Disordered" evidence="1">
    <location>
        <begin position="232"/>
        <end position="321"/>
    </location>
</feature>
<feature type="signal peptide" evidence="2">
    <location>
        <begin position="1"/>
        <end position="30"/>
    </location>
</feature>
<protein>
    <recommendedName>
        <fullName evidence="3">NAD-dependent epimerase/dehydratase domain-containing protein</fullName>
    </recommendedName>
</protein>
<feature type="chain" id="PRO_5002352172" description="NAD-dependent epimerase/dehydratase domain-containing protein" evidence="2">
    <location>
        <begin position="31"/>
        <end position="321"/>
    </location>
</feature>
<dbReference type="Proteomes" id="UP000026961">
    <property type="component" value="Chromosome 2"/>
</dbReference>
<dbReference type="HOGENOM" id="CLU_867081_0_0_1"/>
<accession>A0A0D9Z0P9</accession>
<dbReference type="eggNOG" id="KOG3019">
    <property type="taxonomic scope" value="Eukaryota"/>
</dbReference>
<dbReference type="STRING" id="40148.A0A0D9Z0P9"/>
<dbReference type="Pfam" id="PF01370">
    <property type="entry name" value="Epimerase"/>
    <property type="match status" value="1"/>
</dbReference>
<keyword evidence="5" id="KW-1185">Reference proteome</keyword>
<dbReference type="PANTHER" id="PTHR11092:SF0">
    <property type="entry name" value="EPIMERASE FAMILY PROTEIN SDR39U1"/>
    <property type="match status" value="1"/>
</dbReference>
<dbReference type="PROSITE" id="PS51257">
    <property type="entry name" value="PROKAR_LIPOPROTEIN"/>
    <property type="match status" value="1"/>
</dbReference>
<feature type="compositionally biased region" description="Low complexity" evidence="1">
    <location>
        <begin position="274"/>
        <end position="291"/>
    </location>
</feature>
<name>A0A0D9Z0P9_9ORYZ</name>
<dbReference type="InterPro" id="IPR001509">
    <property type="entry name" value="Epimerase_deHydtase"/>
</dbReference>
<evidence type="ECO:0000313" key="5">
    <source>
        <dbReference type="Proteomes" id="UP000026961"/>
    </source>
</evidence>
<organism evidence="4">
    <name type="scientific">Oryza glumipatula</name>
    <dbReference type="NCBI Taxonomy" id="40148"/>
    <lineage>
        <taxon>Eukaryota</taxon>
        <taxon>Viridiplantae</taxon>
        <taxon>Streptophyta</taxon>
        <taxon>Embryophyta</taxon>
        <taxon>Tracheophyta</taxon>
        <taxon>Spermatophyta</taxon>
        <taxon>Magnoliopsida</taxon>
        <taxon>Liliopsida</taxon>
        <taxon>Poales</taxon>
        <taxon>Poaceae</taxon>
        <taxon>BOP clade</taxon>
        <taxon>Oryzoideae</taxon>
        <taxon>Oryzeae</taxon>
        <taxon>Oryzinae</taxon>
        <taxon>Oryza</taxon>
    </lineage>
</organism>
<feature type="domain" description="NAD-dependent epimerase/dehydratase" evidence="3">
    <location>
        <begin position="146"/>
        <end position="227"/>
    </location>
</feature>